<dbReference type="Proteomes" id="UP000199727">
    <property type="component" value="Unassembled WGS sequence"/>
</dbReference>
<dbReference type="EMBL" id="AMKT01000113">
    <property type="protein sequence ID" value="OXG10220.1"/>
    <property type="molecule type" value="Genomic_DNA"/>
</dbReference>
<comment type="caution">
    <text evidence="3">The sequence shown here is derived from an EMBL/GenBank/DDBJ whole genome shotgun (WGS) entry which is preliminary data.</text>
</comment>
<reference evidence="3 4" key="1">
    <citation type="submission" date="2017-06" db="EMBL/GenBank/DDBJ databases">
        <title>Global population genomics of the pathogenic fungus Cryptococcus neoformans var. grubii.</title>
        <authorList>
            <person name="Cuomo C."/>
            <person name="Litvintseva A."/>
            <person name="Chen Y."/>
            <person name="Young S."/>
            <person name="Zeng Q."/>
            <person name="Chapman S."/>
            <person name="Gujja S."/>
            <person name="Saif S."/>
            <person name="Birren B."/>
        </authorList>
    </citation>
    <scope>NUCLEOTIDE SEQUENCE [LARGE SCALE GENOMIC DNA]</scope>
    <source>
        <strain evidence="3 4">Tu259-1</strain>
    </source>
</reference>
<feature type="transmembrane region" description="Helical" evidence="2">
    <location>
        <begin position="199"/>
        <end position="218"/>
    </location>
</feature>
<keyword evidence="2" id="KW-1133">Transmembrane helix</keyword>
<evidence type="ECO:0000256" key="1">
    <source>
        <dbReference type="SAM" id="MobiDB-lite"/>
    </source>
</evidence>
<feature type="region of interest" description="Disordered" evidence="1">
    <location>
        <begin position="74"/>
        <end position="109"/>
    </location>
</feature>
<evidence type="ECO:0000313" key="4">
    <source>
        <dbReference type="Proteomes" id="UP000199727"/>
    </source>
</evidence>
<proteinExistence type="predicted"/>
<sequence length="280" mass="29501">MASVLLGEPNSLPSGSTPEKRRKVPKVAFYVAGSAFALTIGLTAMVIPYVRQAAKTMNGPQFMSHRNLEHLASRRFPSSSSSPFPSSSTSPPSQVRDSPPPVPPSSALKSAIPAYSSASISAEIPISEEDIKHLGGGSESTLIQAEESAETIKSRLFNAREEKALYGSSLMPLSSNTAPNGEGEGGGDRMEGALLGAKALMLATTLVVGFTGLGMWAVGKAVGAEDPADFAVKMRQQLVLSMPQLVTSVNRPGRSTDGFDGEAIDKWVNELEREEVARPS</sequence>
<gene>
    <name evidence="3" type="ORF">C361_06914</name>
</gene>
<keyword evidence="2" id="KW-0812">Transmembrane</keyword>
<protein>
    <recommendedName>
        <fullName evidence="5">Transmembrane protein</fullName>
    </recommendedName>
</protein>
<evidence type="ECO:0008006" key="5">
    <source>
        <dbReference type="Google" id="ProtNLM"/>
    </source>
</evidence>
<dbReference type="OrthoDB" id="5346979at2759"/>
<feature type="transmembrane region" description="Helical" evidence="2">
    <location>
        <begin position="27"/>
        <end position="50"/>
    </location>
</feature>
<accession>A0A854Q1F8</accession>
<feature type="region of interest" description="Disordered" evidence="1">
    <location>
        <begin position="1"/>
        <end position="20"/>
    </location>
</feature>
<keyword evidence="2" id="KW-0472">Membrane</keyword>
<evidence type="ECO:0000313" key="3">
    <source>
        <dbReference type="EMBL" id="OXG10220.1"/>
    </source>
</evidence>
<dbReference type="AlphaFoldDB" id="A0A854Q1F8"/>
<feature type="compositionally biased region" description="Low complexity" evidence="1">
    <location>
        <begin position="74"/>
        <end position="97"/>
    </location>
</feature>
<evidence type="ECO:0000256" key="2">
    <source>
        <dbReference type="SAM" id="Phobius"/>
    </source>
</evidence>
<name>A0A854Q1F8_CRYNE</name>
<organism evidence="3 4">
    <name type="scientific">Cryptococcus neoformans Tu259-1</name>
    <dbReference type="NCBI Taxonomy" id="1230072"/>
    <lineage>
        <taxon>Eukaryota</taxon>
        <taxon>Fungi</taxon>
        <taxon>Dikarya</taxon>
        <taxon>Basidiomycota</taxon>
        <taxon>Agaricomycotina</taxon>
        <taxon>Tremellomycetes</taxon>
        <taxon>Tremellales</taxon>
        <taxon>Cryptococcaceae</taxon>
        <taxon>Cryptococcus</taxon>
        <taxon>Cryptococcus neoformans species complex</taxon>
    </lineage>
</organism>